<evidence type="ECO:0000313" key="2">
    <source>
        <dbReference type="Proteomes" id="UP000237105"/>
    </source>
</evidence>
<name>A0A2P5AXD3_PARAD</name>
<dbReference type="AlphaFoldDB" id="A0A2P5AXD3"/>
<proteinExistence type="predicted"/>
<dbReference type="OrthoDB" id="1151446at2759"/>
<organism evidence="1 2">
    <name type="scientific">Parasponia andersonii</name>
    <name type="common">Sponia andersonii</name>
    <dbReference type="NCBI Taxonomy" id="3476"/>
    <lineage>
        <taxon>Eukaryota</taxon>
        <taxon>Viridiplantae</taxon>
        <taxon>Streptophyta</taxon>
        <taxon>Embryophyta</taxon>
        <taxon>Tracheophyta</taxon>
        <taxon>Spermatophyta</taxon>
        <taxon>Magnoliopsida</taxon>
        <taxon>eudicotyledons</taxon>
        <taxon>Gunneridae</taxon>
        <taxon>Pentapetalae</taxon>
        <taxon>rosids</taxon>
        <taxon>fabids</taxon>
        <taxon>Rosales</taxon>
        <taxon>Cannabaceae</taxon>
        <taxon>Parasponia</taxon>
    </lineage>
</organism>
<evidence type="ECO:0000313" key="1">
    <source>
        <dbReference type="EMBL" id="PON41195.1"/>
    </source>
</evidence>
<evidence type="ECO:0008006" key="3">
    <source>
        <dbReference type="Google" id="ProtNLM"/>
    </source>
</evidence>
<comment type="caution">
    <text evidence="1">The sequence shown here is derived from an EMBL/GenBank/DDBJ whole genome shotgun (WGS) entry which is preliminary data.</text>
</comment>
<gene>
    <name evidence="1" type="ORF">PanWU01x14_291730</name>
</gene>
<dbReference type="Proteomes" id="UP000237105">
    <property type="component" value="Unassembled WGS sequence"/>
</dbReference>
<dbReference type="EMBL" id="JXTB01000421">
    <property type="protein sequence ID" value="PON41195.1"/>
    <property type="molecule type" value="Genomic_DNA"/>
</dbReference>
<keyword evidence="2" id="KW-1185">Reference proteome</keyword>
<dbReference type="GO" id="GO:0016757">
    <property type="term" value="F:glycosyltransferase activity"/>
    <property type="evidence" value="ECO:0007669"/>
    <property type="project" value="InterPro"/>
</dbReference>
<reference evidence="2" key="1">
    <citation type="submission" date="2016-06" db="EMBL/GenBank/DDBJ databases">
        <title>Parallel loss of symbiosis genes in relatives of nitrogen-fixing non-legume Parasponia.</title>
        <authorList>
            <person name="Van Velzen R."/>
            <person name="Holmer R."/>
            <person name="Bu F."/>
            <person name="Rutten L."/>
            <person name="Van Zeijl A."/>
            <person name="Liu W."/>
            <person name="Santuari L."/>
            <person name="Cao Q."/>
            <person name="Sharma T."/>
            <person name="Shen D."/>
            <person name="Roswanjaya Y."/>
            <person name="Wardhani T."/>
            <person name="Kalhor M.S."/>
            <person name="Jansen J."/>
            <person name="Van den Hoogen J."/>
            <person name="Gungor B."/>
            <person name="Hartog M."/>
            <person name="Hontelez J."/>
            <person name="Verver J."/>
            <person name="Yang W.-C."/>
            <person name="Schijlen E."/>
            <person name="Repin R."/>
            <person name="Schilthuizen M."/>
            <person name="Schranz E."/>
            <person name="Heidstra R."/>
            <person name="Miyata K."/>
            <person name="Fedorova E."/>
            <person name="Kohlen W."/>
            <person name="Bisseling T."/>
            <person name="Smit S."/>
            <person name="Geurts R."/>
        </authorList>
    </citation>
    <scope>NUCLEOTIDE SEQUENCE [LARGE SCALE GENOMIC DNA]</scope>
    <source>
        <strain evidence="2">cv. WU1-14</strain>
    </source>
</reference>
<accession>A0A2P5AXD3</accession>
<dbReference type="InterPro" id="IPR007657">
    <property type="entry name" value="Glycosyltransferase_61"/>
</dbReference>
<sequence length="152" mass="16636">MMEESGFQVIAVMPNTMSNLDKFSCLLNSCSVMVGAHGAGLTNAVFLLAGAVVVQVVPLGIDWASRTYHRGPVAEMEVKYLEYKIEPEESSLSSAYDADHPVITDPMSILLKGYEAAKAVYIDEQNLKINLVKFRETLVEAIKLLGRSTPLN</sequence>
<protein>
    <recommendedName>
        <fullName evidence="3">Glycosyltransferase</fullName>
    </recommendedName>
</protein>
<dbReference type="PANTHER" id="PTHR20961:SF108">
    <property type="entry name" value="GLYCOSYLTRANSFERASE"/>
    <property type="match status" value="1"/>
</dbReference>
<dbReference type="STRING" id="3476.A0A2P5AXD3"/>
<dbReference type="PANTHER" id="PTHR20961">
    <property type="entry name" value="GLYCOSYLTRANSFERASE"/>
    <property type="match status" value="1"/>
</dbReference>